<dbReference type="InterPro" id="IPR027417">
    <property type="entry name" value="P-loop_NTPase"/>
</dbReference>
<sequence length="239" mass="25594">MTVAHIILDQCGLSLPVYGVGNQSFKQLALSAVTGGKIASTSRHIMVVEALRGVSLDIQPGDRVGLIGHNGSGKTTLLRMLAGIYPPTAGSLSVEGNVTSLIDVTLGMDFESTGYENIYIRGLILGLKKSQIAQLMPEIVEFSGLGEYMHMPVRTYSSGMVLRLAFSIVTSVQPDILLMDEWLSVGDAEFVSRAEARLKRLVDNASILVLASHSPKIVADLCNVRVTLEHGSVVGVERS</sequence>
<dbReference type="GO" id="GO:0140359">
    <property type="term" value="F:ABC-type transporter activity"/>
    <property type="evidence" value="ECO:0007669"/>
    <property type="project" value="InterPro"/>
</dbReference>
<evidence type="ECO:0000313" key="5">
    <source>
        <dbReference type="Proteomes" id="UP000027987"/>
    </source>
</evidence>
<dbReference type="STRING" id="1217721.HY57_20035"/>
<dbReference type="GO" id="GO:0016887">
    <property type="term" value="F:ATP hydrolysis activity"/>
    <property type="evidence" value="ECO:0007669"/>
    <property type="project" value="InterPro"/>
</dbReference>
<gene>
    <name evidence="4" type="ORF">HY57_20035</name>
</gene>
<dbReference type="AlphaFoldDB" id="A0A075KAX7"/>
<dbReference type="InterPro" id="IPR003439">
    <property type="entry name" value="ABC_transporter-like_ATP-bd"/>
</dbReference>
<keyword evidence="1" id="KW-0547">Nucleotide-binding</keyword>
<reference evidence="4 5" key="1">
    <citation type="submission" date="2014-07" db="EMBL/GenBank/DDBJ databases">
        <title>Complete Genome Sequence of Dyella japonica Strain A8 Isolated from Malaysian Tropical Soil.</title>
        <authorList>
            <person name="Hui R.K.H."/>
            <person name="Chen J.-W."/>
            <person name="Chan K.-G."/>
            <person name="Leung F.C.C."/>
        </authorList>
    </citation>
    <scope>NUCLEOTIDE SEQUENCE [LARGE SCALE GENOMIC DNA]</scope>
    <source>
        <strain evidence="4 5">A8</strain>
    </source>
</reference>
<dbReference type="SUPFAM" id="SSF52540">
    <property type="entry name" value="P-loop containing nucleoside triphosphate hydrolases"/>
    <property type="match status" value="1"/>
</dbReference>
<dbReference type="HOGENOM" id="CLU_000604_1_2_6"/>
<dbReference type="GO" id="GO:0016020">
    <property type="term" value="C:membrane"/>
    <property type="evidence" value="ECO:0007669"/>
    <property type="project" value="InterPro"/>
</dbReference>
<evidence type="ECO:0000256" key="1">
    <source>
        <dbReference type="ARBA" id="ARBA00022741"/>
    </source>
</evidence>
<dbReference type="EMBL" id="CP008884">
    <property type="protein sequence ID" value="AIF49383.1"/>
    <property type="molecule type" value="Genomic_DNA"/>
</dbReference>
<evidence type="ECO:0000313" key="4">
    <source>
        <dbReference type="EMBL" id="AIF49383.1"/>
    </source>
</evidence>
<dbReference type="InterPro" id="IPR015860">
    <property type="entry name" value="ABC_transpr_TagH-like"/>
</dbReference>
<dbReference type="SMART" id="SM00382">
    <property type="entry name" value="AAA"/>
    <property type="match status" value="1"/>
</dbReference>
<proteinExistence type="predicted"/>
<dbReference type="GO" id="GO:0005524">
    <property type="term" value="F:ATP binding"/>
    <property type="evidence" value="ECO:0007669"/>
    <property type="project" value="UniProtKB-KW"/>
</dbReference>
<dbReference type="PANTHER" id="PTHR46743:SF3">
    <property type="entry name" value="ABC-TYPE POLYSACCHARIDE_POLYOL PHOSPHATE TRANSPORT SYSTEM, ATPASE COMPONENT"/>
    <property type="match status" value="1"/>
</dbReference>
<dbReference type="Proteomes" id="UP000027987">
    <property type="component" value="Chromosome"/>
</dbReference>
<dbReference type="PANTHER" id="PTHR46743">
    <property type="entry name" value="TEICHOIC ACIDS EXPORT ATP-BINDING PROTEIN TAGH"/>
    <property type="match status" value="1"/>
</dbReference>
<dbReference type="CDD" id="cd03220">
    <property type="entry name" value="ABC_KpsT_Wzt"/>
    <property type="match status" value="1"/>
</dbReference>
<evidence type="ECO:0000256" key="2">
    <source>
        <dbReference type="ARBA" id="ARBA00022840"/>
    </source>
</evidence>
<dbReference type="Gene3D" id="3.40.50.300">
    <property type="entry name" value="P-loop containing nucleotide triphosphate hydrolases"/>
    <property type="match status" value="1"/>
</dbReference>
<keyword evidence="5" id="KW-1185">Reference proteome</keyword>
<keyword evidence="2 4" id="KW-0067">ATP-binding</keyword>
<organism evidence="4 5">
    <name type="scientific">Dyella japonica A8</name>
    <dbReference type="NCBI Taxonomy" id="1217721"/>
    <lineage>
        <taxon>Bacteria</taxon>
        <taxon>Pseudomonadati</taxon>
        <taxon>Pseudomonadota</taxon>
        <taxon>Gammaproteobacteria</taxon>
        <taxon>Lysobacterales</taxon>
        <taxon>Rhodanobacteraceae</taxon>
        <taxon>Dyella</taxon>
    </lineage>
</organism>
<dbReference type="InterPro" id="IPR050683">
    <property type="entry name" value="Bact_Polysacc_Export_ATP-bd"/>
</dbReference>
<evidence type="ECO:0000259" key="3">
    <source>
        <dbReference type="PROSITE" id="PS50893"/>
    </source>
</evidence>
<dbReference type="InterPro" id="IPR003593">
    <property type="entry name" value="AAA+_ATPase"/>
</dbReference>
<name>A0A075KAX7_9GAMM</name>
<protein>
    <submittedName>
        <fullName evidence="4">Sugar ABC transporter ATP-binding protein</fullName>
    </submittedName>
</protein>
<dbReference type="KEGG" id="dja:HY57_20035"/>
<accession>A0A075KAX7</accession>
<dbReference type="Pfam" id="PF00005">
    <property type="entry name" value="ABC_tran"/>
    <property type="match status" value="1"/>
</dbReference>
<dbReference type="PATRIC" id="fig|1217721.7.peg.4104"/>
<feature type="domain" description="ABC transporter" evidence="3">
    <location>
        <begin position="36"/>
        <end position="238"/>
    </location>
</feature>
<dbReference type="PROSITE" id="PS50893">
    <property type="entry name" value="ABC_TRANSPORTER_2"/>
    <property type="match status" value="1"/>
</dbReference>